<accession>A0A412CI69</accession>
<dbReference type="PANTHER" id="PTHR41317:SF1">
    <property type="entry name" value="PD-(D_E)XK NUCLEASE FAMILY TRANSPOSASE"/>
    <property type="match status" value="1"/>
</dbReference>
<evidence type="ECO:0000313" key="1">
    <source>
        <dbReference type="EMBL" id="RGQ87040.1"/>
    </source>
</evidence>
<dbReference type="RefSeq" id="WP_118035348.1">
    <property type="nucleotide sequence ID" value="NZ_QRTP01000001.1"/>
</dbReference>
<dbReference type="InterPro" id="IPR010106">
    <property type="entry name" value="RpnA"/>
</dbReference>
<comment type="caution">
    <text evidence="1">The sequence shown here is derived from an EMBL/GenBank/DDBJ whole genome shotgun (WGS) entry which is preliminary data.</text>
</comment>
<evidence type="ECO:0000313" key="2">
    <source>
        <dbReference type="Proteomes" id="UP000286147"/>
    </source>
</evidence>
<gene>
    <name evidence="1" type="ORF">DWY77_00285</name>
</gene>
<proteinExistence type="predicted"/>
<dbReference type="NCBIfam" id="TIGR01784">
    <property type="entry name" value="T_den_put_tspse"/>
    <property type="match status" value="1"/>
</dbReference>
<dbReference type="AlphaFoldDB" id="A0A412CI69"/>
<dbReference type="PANTHER" id="PTHR41317">
    <property type="entry name" value="PD-(D_E)XK NUCLEASE FAMILY TRANSPOSASE"/>
    <property type="match status" value="1"/>
</dbReference>
<protein>
    <submittedName>
        <fullName evidence="1">Rpn family recombination-promoting nuclease/putative transposase</fullName>
    </submittedName>
</protein>
<organism evidence="1 2">
    <name type="scientific">Megamonas rupellensis</name>
    <dbReference type="NCBI Taxonomy" id="491921"/>
    <lineage>
        <taxon>Bacteria</taxon>
        <taxon>Bacillati</taxon>
        <taxon>Bacillota</taxon>
        <taxon>Negativicutes</taxon>
        <taxon>Selenomonadales</taxon>
        <taxon>Selenomonadaceae</taxon>
        <taxon>Megamonas</taxon>
    </lineage>
</organism>
<sequence>MEKIKVNMLNDVFFKSLLCDDRHKELTLNFLNSILNRTGDEAFYDIEFLDKEIDPIIEAGKVSILDIRAKMNDDTYVNVEVQIAKPVDMKKRAMFYWSKLYSYQIGKGEDYSLLKDVISINLLNFILFKEHKRCHSSCHITDDFDKNTVIKDFEMHFIELPKFKISDIKRLKKSEKWFALFSNRCTDEELEEIAMSEPSIKKALEYQNYFMHDEKLRYKYELQEKAIRDYNSSMRASKQEGIQEGIQSERKTIAINLLKANMSIDFISQNTGLSEQEILLLKKSLDK</sequence>
<reference evidence="1 2" key="1">
    <citation type="submission" date="2018-08" db="EMBL/GenBank/DDBJ databases">
        <title>A genome reference for cultivated species of the human gut microbiota.</title>
        <authorList>
            <person name="Zou Y."/>
            <person name="Xue W."/>
            <person name="Luo G."/>
        </authorList>
    </citation>
    <scope>NUCLEOTIDE SEQUENCE [LARGE SCALE GENOMIC DNA]</scope>
    <source>
        <strain evidence="1 2">AF27-12</strain>
    </source>
</reference>
<name>A0A412CI69_9FIRM</name>
<dbReference type="EMBL" id="QRTP01000001">
    <property type="protein sequence ID" value="RGQ87040.1"/>
    <property type="molecule type" value="Genomic_DNA"/>
</dbReference>
<dbReference type="Proteomes" id="UP000286147">
    <property type="component" value="Unassembled WGS sequence"/>
</dbReference>
<dbReference type="Pfam" id="PF12784">
    <property type="entry name" value="PDDEXK_2"/>
    <property type="match status" value="1"/>
</dbReference>